<comment type="caution">
    <text evidence="7">The sequence shown here is derived from an EMBL/GenBank/DDBJ whole genome shotgun (WGS) entry which is preliminary data.</text>
</comment>
<gene>
    <name evidence="7" type="ORF">ACFSBH_15385</name>
</gene>
<evidence type="ECO:0000313" key="8">
    <source>
        <dbReference type="Proteomes" id="UP001597221"/>
    </source>
</evidence>
<keyword evidence="4 6" id="KW-1133">Transmembrane helix</keyword>
<comment type="subcellular location">
    <subcellularLocation>
        <location evidence="1">Cell membrane</location>
        <topology evidence="1">Multi-pass membrane protein</topology>
    </subcellularLocation>
</comment>
<protein>
    <submittedName>
        <fullName evidence="7">CidA/LrgA family protein</fullName>
    </submittedName>
</protein>
<evidence type="ECO:0000256" key="5">
    <source>
        <dbReference type="ARBA" id="ARBA00023136"/>
    </source>
</evidence>
<dbReference type="PANTHER" id="PTHR33931">
    <property type="entry name" value="HOLIN-LIKE PROTEIN CIDA-RELATED"/>
    <property type="match status" value="1"/>
</dbReference>
<keyword evidence="5 6" id="KW-0472">Membrane</keyword>
<feature type="transmembrane region" description="Helical" evidence="6">
    <location>
        <begin position="63"/>
        <end position="82"/>
    </location>
</feature>
<reference evidence="8" key="1">
    <citation type="journal article" date="2019" name="Int. J. Syst. Evol. Microbiol.">
        <title>The Global Catalogue of Microorganisms (GCM) 10K type strain sequencing project: providing services to taxonomists for standard genome sequencing and annotation.</title>
        <authorList>
            <consortium name="The Broad Institute Genomics Platform"/>
            <consortium name="The Broad Institute Genome Sequencing Center for Infectious Disease"/>
            <person name="Wu L."/>
            <person name="Ma J."/>
        </authorList>
    </citation>
    <scope>NUCLEOTIDE SEQUENCE [LARGE SCALE GENOMIC DNA]</scope>
    <source>
        <strain evidence="8">CGMCC 1.12376</strain>
    </source>
</reference>
<evidence type="ECO:0000256" key="2">
    <source>
        <dbReference type="ARBA" id="ARBA00022475"/>
    </source>
</evidence>
<accession>A0ABW4HTX6</accession>
<name>A0ABW4HTX6_9BACI</name>
<dbReference type="EMBL" id="JBHUDE010000143">
    <property type="protein sequence ID" value="MFD1608996.1"/>
    <property type="molecule type" value="Genomic_DNA"/>
</dbReference>
<feature type="transmembrane region" description="Helical" evidence="6">
    <location>
        <begin position="7"/>
        <end position="24"/>
    </location>
</feature>
<keyword evidence="2" id="KW-1003">Cell membrane</keyword>
<feature type="transmembrane region" description="Helical" evidence="6">
    <location>
        <begin position="30"/>
        <end position="51"/>
    </location>
</feature>
<keyword evidence="8" id="KW-1185">Reference proteome</keyword>
<dbReference type="Pfam" id="PF03788">
    <property type="entry name" value="LrgA"/>
    <property type="match status" value="1"/>
</dbReference>
<organism evidence="7 8">
    <name type="scientific">Oceanobacillus luteolus</name>
    <dbReference type="NCBI Taxonomy" id="1274358"/>
    <lineage>
        <taxon>Bacteria</taxon>
        <taxon>Bacillati</taxon>
        <taxon>Bacillota</taxon>
        <taxon>Bacilli</taxon>
        <taxon>Bacillales</taxon>
        <taxon>Bacillaceae</taxon>
        <taxon>Oceanobacillus</taxon>
    </lineage>
</organism>
<evidence type="ECO:0000256" key="3">
    <source>
        <dbReference type="ARBA" id="ARBA00022692"/>
    </source>
</evidence>
<evidence type="ECO:0000256" key="6">
    <source>
        <dbReference type="SAM" id="Phobius"/>
    </source>
</evidence>
<evidence type="ECO:0000256" key="1">
    <source>
        <dbReference type="ARBA" id="ARBA00004651"/>
    </source>
</evidence>
<dbReference type="NCBIfam" id="NF002460">
    <property type="entry name" value="PRK01658.1"/>
    <property type="match status" value="1"/>
</dbReference>
<dbReference type="PANTHER" id="PTHR33931:SF2">
    <property type="entry name" value="HOLIN-LIKE PROTEIN CIDA"/>
    <property type="match status" value="1"/>
</dbReference>
<sequence>MWNIFKIILHIIFLYSIYRIGDWIQNAFDLIIPGSVIGMIILFVLLSTDLIKVVWIEEGSKFVVNNLVLFFIPATVGLINYLDFFAGRGFLLVLIVLFCTVLVIASSGATSQWIMYRKEKQHD</sequence>
<keyword evidence="3 6" id="KW-0812">Transmembrane</keyword>
<dbReference type="Proteomes" id="UP001597221">
    <property type="component" value="Unassembled WGS sequence"/>
</dbReference>
<dbReference type="RefSeq" id="WP_251516599.1">
    <property type="nucleotide sequence ID" value="NZ_JAMBON010000038.1"/>
</dbReference>
<feature type="transmembrane region" description="Helical" evidence="6">
    <location>
        <begin position="88"/>
        <end position="110"/>
    </location>
</feature>
<evidence type="ECO:0000313" key="7">
    <source>
        <dbReference type="EMBL" id="MFD1608996.1"/>
    </source>
</evidence>
<evidence type="ECO:0000256" key="4">
    <source>
        <dbReference type="ARBA" id="ARBA00022989"/>
    </source>
</evidence>
<dbReference type="InterPro" id="IPR005538">
    <property type="entry name" value="LrgA/CidA"/>
</dbReference>
<proteinExistence type="predicted"/>